<keyword evidence="10 14" id="KW-1133">Transmembrane helix</keyword>
<dbReference type="SMART" id="SM00091">
    <property type="entry name" value="PAS"/>
    <property type="match status" value="1"/>
</dbReference>
<proteinExistence type="predicted"/>
<dbReference type="PROSITE" id="PS50112">
    <property type="entry name" value="PAS"/>
    <property type="match status" value="1"/>
</dbReference>
<keyword evidence="11" id="KW-0902">Two-component regulatory system</keyword>
<keyword evidence="7" id="KW-0547">Nucleotide-binding</keyword>
<dbReference type="PROSITE" id="PS50109">
    <property type="entry name" value="HIS_KIN"/>
    <property type="match status" value="1"/>
</dbReference>
<evidence type="ECO:0000256" key="9">
    <source>
        <dbReference type="ARBA" id="ARBA00022840"/>
    </source>
</evidence>
<feature type="domain" description="Histidine kinase" evidence="15">
    <location>
        <begin position="292"/>
        <end position="507"/>
    </location>
</feature>
<dbReference type="NCBIfam" id="TIGR00229">
    <property type="entry name" value="sensory_box"/>
    <property type="match status" value="1"/>
</dbReference>
<dbReference type="PANTHER" id="PTHR43065">
    <property type="entry name" value="SENSOR HISTIDINE KINASE"/>
    <property type="match status" value="1"/>
</dbReference>
<evidence type="ECO:0000256" key="10">
    <source>
        <dbReference type="ARBA" id="ARBA00022989"/>
    </source>
</evidence>
<keyword evidence="19" id="KW-1185">Reference proteome</keyword>
<evidence type="ECO:0000256" key="6">
    <source>
        <dbReference type="ARBA" id="ARBA00022692"/>
    </source>
</evidence>
<feature type="transmembrane region" description="Helical" evidence="14">
    <location>
        <begin position="57"/>
        <end position="85"/>
    </location>
</feature>
<dbReference type="InterPro" id="IPR036890">
    <property type="entry name" value="HATPase_C_sf"/>
</dbReference>
<keyword evidence="8" id="KW-0418">Kinase</keyword>
<dbReference type="EMBL" id="BSNS01000020">
    <property type="protein sequence ID" value="GLQ56589.1"/>
    <property type="molecule type" value="Genomic_DNA"/>
</dbReference>
<dbReference type="PROSITE" id="PS50113">
    <property type="entry name" value="PAC"/>
    <property type="match status" value="1"/>
</dbReference>
<accession>A0ABQ5W904</accession>
<evidence type="ECO:0000256" key="11">
    <source>
        <dbReference type="ARBA" id="ARBA00023012"/>
    </source>
</evidence>
<organism evidence="18 19">
    <name type="scientific">Devosia nitrariae</name>
    <dbReference type="NCBI Taxonomy" id="2071872"/>
    <lineage>
        <taxon>Bacteria</taxon>
        <taxon>Pseudomonadati</taxon>
        <taxon>Pseudomonadota</taxon>
        <taxon>Alphaproteobacteria</taxon>
        <taxon>Hyphomicrobiales</taxon>
        <taxon>Devosiaceae</taxon>
        <taxon>Devosia</taxon>
    </lineage>
</organism>
<keyword evidence="13" id="KW-0175">Coiled coil</keyword>
<dbReference type="InterPro" id="IPR003594">
    <property type="entry name" value="HATPase_dom"/>
</dbReference>
<evidence type="ECO:0000256" key="5">
    <source>
        <dbReference type="ARBA" id="ARBA00022679"/>
    </source>
</evidence>
<dbReference type="PRINTS" id="PR00344">
    <property type="entry name" value="BCTRLSENSOR"/>
</dbReference>
<evidence type="ECO:0000256" key="3">
    <source>
        <dbReference type="ARBA" id="ARBA00012438"/>
    </source>
</evidence>
<evidence type="ECO:0000256" key="8">
    <source>
        <dbReference type="ARBA" id="ARBA00022777"/>
    </source>
</evidence>
<gene>
    <name evidence="18" type="ORF">GCM10010862_38480</name>
</gene>
<dbReference type="InterPro" id="IPR005467">
    <property type="entry name" value="His_kinase_dom"/>
</dbReference>
<dbReference type="CDD" id="cd00082">
    <property type="entry name" value="HisKA"/>
    <property type="match status" value="1"/>
</dbReference>
<evidence type="ECO:0000256" key="12">
    <source>
        <dbReference type="ARBA" id="ARBA00023136"/>
    </source>
</evidence>
<dbReference type="CDD" id="cd00130">
    <property type="entry name" value="PAS"/>
    <property type="match status" value="1"/>
</dbReference>
<evidence type="ECO:0000259" key="15">
    <source>
        <dbReference type="PROSITE" id="PS50109"/>
    </source>
</evidence>
<dbReference type="SMART" id="SM00388">
    <property type="entry name" value="HisKA"/>
    <property type="match status" value="1"/>
</dbReference>
<keyword evidence="6 14" id="KW-0812">Transmembrane</keyword>
<dbReference type="InterPro" id="IPR013767">
    <property type="entry name" value="PAS_fold"/>
</dbReference>
<reference evidence="19" key="1">
    <citation type="journal article" date="2019" name="Int. J. Syst. Evol. Microbiol.">
        <title>The Global Catalogue of Microorganisms (GCM) 10K type strain sequencing project: providing services to taxonomists for standard genome sequencing and annotation.</title>
        <authorList>
            <consortium name="The Broad Institute Genomics Platform"/>
            <consortium name="The Broad Institute Genome Sequencing Center for Infectious Disease"/>
            <person name="Wu L."/>
            <person name="Ma J."/>
        </authorList>
    </citation>
    <scope>NUCLEOTIDE SEQUENCE [LARGE SCALE GENOMIC DNA]</scope>
    <source>
        <strain evidence="19">NBRC 112416</strain>
    </source>
</reference>
<dbReference type="SUPFAM" id="SSF47384">
    <property type="entry name" value="Homodimeric domain of signal transducing histidine kinase"/>
    <property type="match status" value="1"/>
</dbReference>
<keyword evidence="12 14" id="KW-0472">Membrane</keyword>
<dbReference type="InterPro" id="IPR000014">
    <property type="entry name" value="PAS"/>
</dbReference>
<name>A0ABQ5W904_9HYPH</name>
<dbReference type="InterPro" id="IPR036097">
    <property type="entry name" value="HisK_dim/P_sf"/>
</dbReference>
<dbReference type="InterPro" id="IPR038318">
    <property type="entry name" value="KdpD_sf"/>
</dbReference>
<evidence type="ECO:0000256" key="14">
    <source>
        <dbReference type="SAM" id="Phobius"/>
    </source>
</evidence>
<evidence type="ECO:0000256" key="13">
    <source>
        <dbReference type="SAM" id="Coils"/>
    </source>
</evidence>
<comment type="subcellular location">
    <subcellularLocation>
        <location evidence="2">Membrane</location>
        <topology evidence="2">Multi-pass membrane protein</topology>
    </subcellularLocation>
</comment>
<dbReference type="InterPro" id="IPR004358">
    <property type="entry name" value="Sig_transdc_His_kin-like_C"/>
</dbReference>
<protein>
    <recommendedName>
        <fullName evidence="3">histidine kinase</fullName>
        <ecNumber evidence="3">2.7.13.3</ecNumber>
    </recommendedName>
</protein>
<keyword evidence="9" id="KW-0067">ATP-binding</keyword>
<dbReference type="SMART" id="SM00387">
    <property type="entry name" value="HATPase_c"/>
    <property type="match status" value="1"/>
</dbReference>
<dbReference type="EC" id="2.7.13.3" evidence="3"/>
<dbReference type="Proteomes" id="UP001156691">
    <property type="component" value="Unassembled WGS sequence"/>
</dbReference>
<feature type="domain" description="PAS" evidence="16">
    <location>
        <begin position="145"/>
        <end position="197"/>
    </location>
</feature>
<dbReference type="PANTHER" id="PTHR43065:SF10">
    <property type="entry name" value="PEROXIDE STRESS-ACTIVATED HISTIDINE KINASE MAK3"/>
    <property type="match status" value="1"/>
</dbReference>
<comment type="caution">
    <text evidence="18">The sequence shown here is derived from an EMBL/GenBank/DDBJ whole genome shotgun (WGS) entry which is preliminary data.</text>
</comment>
<comment type="catalytic activity">
    <reaction evidence="1">
        <text>ATP + protein L-histidine = ADP + protein N-phospho-L-histidine.</text>
        <dbReference type="EC" id="2.7.13.3"/>
    </reaction>
</comment>
<evidence type="ECO:0000313" key="18">
    <source>
        <dbReference type="EMBL" id="GLQ56589.1"/>
    </source>
</evidence>
<evidence type="ECO:0000313" key="19">
    <source>
        <dbReference type="Proteomes" id="UP001156691"/>
    </source>
</evidence>
<evidence type="ECO:0000259" key="16">
    <source>
        <dbReference type="PROSITE" id="PS50112"/>
    </source>
</evidence>
<dbReference type="Gene3D" id="3.30.450.20">
    <property type="entry name" value="PAS domain"/>
    <property type="match status" value="1"/>
</dbReference>
<keyword evidence="5" id="KW-0808">Transferase</keyword>
<dbReference type="Gene3D" id="1.20.120.620">
    <property type="entry name" value="Backbone structure of the membrane domain of e. Coli histidine kinase receptor kdpd"/>
    <property type="match status" value="1"/>
</dbReference>
<sequence>MPSNWDRAMSEGGGIRRSFPSVTGARAYLLAVGAALSAVLARLLVTPALQDSPGFPLYLIAVITTAAFGGAGPAILCAALCAALYEAVVFPLHPIDAPAHLAQLAIFAATSAGVAALSHLLRNAQAQSDALLAEQTRFAEELRSREAHLRSVLDTVPDAIIVIDELGNIESFSKAAERQFGYRPDEVVGKNVKILMPAPYRQAHDGYLARYRATGEKRIIGIGRVVVGQRKDGTTFPMELAVGEVAASESRHFTGFVRDLTELQQAEARLQELQAELVHMSRLTALGEMASALAHELNQPLSASANYLKGAQRLISDLGDSRFDRIKTALGKAAEQSLRAGDIIRRLREFVARGEAQRSVENLSKLIEEASALALVGAREKGIAVHYELDDAADMILADRVQIQQVVLNLLRNAMEAMEASPERRMLIKTSRTADDTALVCVSDTGSGISDEMRQQLFQPFVTTKAHGLGVGLSISRSIIEAHRGKIWAEPNPSIGTSFCFTLPLAEESGIVGAGASSTSS</sequence>
<dbReference type="InterPro" id="IPR003661">
    <property type="entry name" value="HisK_dim/P_dom"/>
</dbReference>
<dbReference type="Gene3D" id="6.10.250.2580">
    <property type="match status" value="1"/>
</dbReference>
<feature type="coiled-coil region" evidence="13">
    <location>
        <begin position="256"/>
        <end position="283"/>
    </location>
</feature>
<evidence type="ECO:0000256" key="4">
    <source>
        <dbReference type="ARBA" id="ARBA00022553"/>
    </source>
</evidence>
<dbReference type="Pfam" id="PF00989">
    <property type="entry name" value="PAS"/>
    <property type="match status" value="1"/>
</dbReference>
<dbReference type="InterPro" id="IPR035965">
    <property type="entry name" value="PAS-like_dom_sf"/>
</dbReference>
<evidence type="ECO:0000256" key="2">
    <source>
        <dbReference type="ARBA" id="ARBA00004141"/>
    </source>
</evidence>
<dbReference type="SUPFAM" id="SSF55874">
    <property type="entry name" value="ATPase domain of HSP90 chaperone/DNA topoisomerase II/histidine kinase"/>
    <property type="match status" value="1"/>
</dbReference>
<evidence type="ECO:0000259" key="17">
    <source>
        <dbReference type="PROSITE" id="PS50113"/>
    </source>
</evidence>
<dbReference type="SUPFAM" id="SSF55785">
    <property type="entry name" value="PYP-like sensor domain (PAS domain)"/>
    <property type="match status" value="1"/>
</dbReference>
<keyword evidence="4" id="KW-0597">Phosphoprotein</keyword>
<dbReference type="InterPro" id="IPR025201">
    <property type="entry name" value="KdpD_TM"/>
</dbReference>
<feature type="domain" description="PAC" evidence="17">
    <location>
        <begin position="213"/>
        <end position="272"/>
    </location>
</feature>
<evidence type="ECO:0000256" key="7">
    <source>
        <dbReference type="ARBA" id="ARBA00022741"/>
    </source>
</evidence>
<dbReference type="Gene3D" id="1.10.287.130">
    <property type="match status" value="1"/>
</dbReference>
<dbReference type="Pfam" id="PF02518">
    <property type="entry name" value="HATPase_c"/>
    <property type="match status" value="1"/>
</dbReference>
<dbReference type="Gene3D" id="3.30.565.10">
    <property type="entry name" value="Histidine kinase-like ATPase, C-terminal domain"/>
    <property type="match status" value="1"/>
</dbReference>
<feature type="transmembrane region" description="Helical" evidence="14">
    <location>
        <begin position="27"/>
        <end position="45"/>
    </location>
</feature>
<dbReference type="Pfam" id="PF13493">
    <property type="entry name" value="DUF4118"/>
    <property type="match status" value="1"/>
</dbReference>
<evidence type="ECO:0000256" key="1">
    <source>
        <dbReference type="ARBA" id="ARBA00000085"/>
    </source>
</evidence>
<feature type="transmembrane region" description="Helical" evidence="14">
    <location>
        <begin position="97"/>
        <end position="117"/>
    </location>
</feature>
<dbReference type="InterPro" id="IPR000700">
    <property type="entry name" value="PAS-assoc_C"/>
</dbReference>